<reference evidence="1" key="2">
    <citation type="submission" date="2021-10" db="EMBL/GenBank/DDBJ databases">
        <title>Phylogenomics reveals ancestral predisposition of the termite-cultivated fungus Termitomyces towards a domesticated lifestyle.</title>
        <authorList>
            <person name="Auxier B."/>
            <person name="Grum-Grzhimaylo A."/>
            <person name="Cardenas M.E."/>
            <person name="Lodge J.D."/>
            <person name="Laessoe T."/>
            <person name="Pedersen O."/>
            <person name="Smith M.E."/>
            <person name="Kuyper T.W."/>
            <person name="Franco-Molano E.A."/>
            <person name="Baroni T.J."/>
            <person name="Aanen D.K."/>
        </authorList>
    </citation>
    <scope>NUCLEOTIDE SEQUENCE</scope>
    <source>
        <strain evidence="1">AP01</strain>
        <tissue evidence="1">Mycelium</tissue>
    </source>
</reference>
<dbReference type="AlphaFoldDB" id="A0A9P7G392"/>
<comment type="caution">
    <text evidence="1">The sequence shown here is derived from an EMBL/GenBank/DDBJ whole genome shotgun (WGS) entry which is preliminary data.</text>
</comment>
<evidence type="ECO:0000313" key="1">
    <source>
        <dbReference type="EMBL" id="KAG5642201.1"/>
    </source>
</evidence>
<proteinExistence type="predicted"/>
<accession>A0A9P7G392</accession>
<evidence type="ECO:0000313" key="2">
    <source>
        <dbReference type="Proteomes" id="UP000775547"/>
    </source>
</evidence>
<dbReference type="OrthoDB" id="3067792at2759"/>
<dbReference type="EMBL" id="JABCKV010000207">
    <property type="protein sequence ID" value="KAG5642201.1"/>
    <property type="molecule type" value="Genomic_DNA"/>
</dbReference>
<sequence>MRTRVPFKNREYSRARFPPSSRGFLYYHQDPSLPPTATEIRFRLTPTPDPTSFSTGSDLLYNSSPWSIPLHTLVTVKLYAGFRAQLIADRLIDPALMLTLQHAWKGCTIMTSRGPSVIHALDHAFEIDLQKVHSQYSILTTRAFGSINLSALFVDSRGGLRKSPYAGRLLLRFERSPLPEHVRAASRPPVLVLRVLKVLSPIEILIPGYDMHKLPPIEGELLWTTSNSRARHRVLAIDMEKPILRYKDLRLLLEE</sequence>
<dbReference type="Proteomes" id="UP000775547">
    <property type="component" value="Unassembled WGS sequence"/>
</dbReference>
<gene>
    <name evidence="1" type="ORF">DXG03_003417</name>
</gene>
<keyword evidence="2" id="KW-1185">Reference proteome</keyword>
<name>A0A9P7G392_9AGAR</name>
<protein>
    <submittedName>
        <fullName evidence="1">Uncharacterized protein</fullName>
    </submittedName>
</protein>
<reference evidence="1" key="1">
    <citation type="submission" date="2020-07" db="EMBL/GenBank/DDBJ databases">
        <authorList>
            <person name="Nieuwenhuis M."/>
            <person name="Van De Peppel L.J.J."/>
        </authorList>
    </citation>
    <scope>NUCLEOTIDE SEQUENCE</scope>
    <source>
        <strain evidence="1">AP01</strain>
        <tissue evidence="1">Mycelium</tissue>
    </source>
</reference>
<organism evidence="1 2">
    <name type="scientific">Asterophora parasitica</name>
    <dbReference type="NCBI Taxonomy" id="117018"/>
    <lineage>
        <taxon>Eukaryota</taxon>
        <taxon>Fungi</taxon>
        <taxon>Dikarya</taxon>
        <taxon>Basidiomycota</taxon>
        <taxon>Agaricomycotina</taxon>
        <taxon>Agaricomycetes</taxon>
        <taxon>Agaricomycetidae</taxon>
        <taxon>Agaricales</taxon>
        <taxon>Tricholomatineae</taxon>
        <taxon>Lyophyllaceae</taxon>
        <taxon>Asterophora</taxon>
    </lineage>
</organism>